<evidence type="ECO:0000256" key="2">
    <source>
        <dbReference type="ARBA" id="ARBA00022679"/>
    </source>
</evidence>
<evidence type="ECO:0000256" key="1">
    <source>
        <dbReference type="ARBA" id="ARBA00022603"/>
    </source>
</evidence>
<keyword evidence="1 5" id="KW-0489">Methyltransferase</keyword>
<dbReference type="EMBL" id="DXAQ01000141">
    <property type="protein sequence ID" value="HIZ90158.1"/>
    <property type="molecule type" value="Genomic_DNA"/>
</dbReference>
<dbReference type="GO" id="GO:0001510">
    <property type="term" value="P:RNA methylation"/>
    <property type="evidence" value="ECO:0007669"/>
    <property type="project" value="InterPro"/>
</dbReference>
<feature type="binding site" evidence="5">
    <location>
        <position position="138"/>
    </location>
    <ligand>
        <name>S-adenosyl-L-methionine</name>
        <dbReference type="ChEBI" id="CHEBI:59789"/>
    </ligand>
</feature>
<reference evidence="7" key="1">
    <citation type="journal article" date="2021" name="PeerJ">
        <title>Extensive microbial diversity within the chicken gut microbiome revealed by metagenomics and culture.</title>
        <authorList>
            <person name="Gilroy R."/>
            <person name="Ravi A."/>
            <person name="Getino M."/>
            <person name="Pursley I."/>
            <person name="Horton D.L."/>
            <person name="Alikhan N.F."/>
            <person name="Baker D."/>
            <person name="Gharbi K."/>
            <person name="Hall N."/>
            <person name="Watson M."/>
            <person name="Adriaenssens E.M."/>
            <person name="Foster-Nyarko E."/>
            <person name="Jarju S."/>
            <person name="Secka A."/>
            <person name="Antonio M."/>
            <person name="Oren A."/>
            <person name="Chaudhuri R.R."/>
            <person name="La Ragione R."/>
            <person name="Hildebrand F."/>
            <person name="Pallen M.J."/>
        </authorList>
    </citation>
    <scope>NUCLEOTIDE SEQUENCE</scope>
    <source>
        <strain evidence="7">ChiW4-1371</strain>
    </source>
</reference>
<dbReference type="InterPro" id="IPR027391">
    <property type="entry name" value="Nol1_Nop2_Fmu_2"/>
</dbReference>
<keyword evidence="3 5" id="KW-0949">S-adenosyl-L-methionine</keyword>
<dbReference type="PANTHER" id="PTHR22807">
    <property type="entry name" value="NOP2 YEAST -RELATED NOL1/NOP2/FMU SUN DOMAIN-CONTAINING"/>
    <property type="match status" value="1"/>
</dbReference>
<dbReference type="PRINTS" id="PR02008">
    <property type="entry name" value="RCMTFAMILY"/>
</dbReference>
<feature type="binding site" evidence="5">
    <location>
        <position position="165"/>
    </location>
    <ligand>
        <name>S-adenosyl-L-methionine</name>
        <dbReference type="ChEBI" id="CHEBI:59789"/>
    </ligand>
</feature>
<evidence type="ECO:0000256" key="5">
    <source>
        <dbReference type="PROSITE-ProRule" id="PRU01023"/>
    </source>
</evidence>
<comment type="caution">
    <text evidence="7">The sequence shown here is derived from an EMBL/GenBank/DDBJ whole genome shotgun (WGS) entry which is preliminary data.</text>
</comment>
<accession>A0A9D2KDL3</accession>
<dbReference type="Pfam" id="PF01189">
    <property type="entry name" value="Methyltr_RsmB-F"/>
    <property type="match status" value="1"/>
</dbReference>
<dbReference type="InterPro" id="IPR023267">
    <property type="entry name" value="RCMT"/>
</dbReference>
<feature type="domain" description="SAM-dependent MTase RsmB/NOP-type" evidence="6">
    <location>
        <begin position="1"/>
        <end position="301"/>
    </location>
</feature>
<dbReference type="PROSITE" id="PS51686">
    <property type="entry name" value="SAM_MT_RSMB_NOP"/>
    <property type="match status" value="1"/>
</dbReference>
<protein>
    <recommendedName>
        <fullName evidence="6">SAM-dependent MTase RsmB/NOP-type domain-containing protein</fullName>
    </recommendedName>
</protein>
<dbReference type="CDD" id="cd02440">
    <property type="entry name" value="AdoMet_MTases"/>
    <property type="match status" value="1"/>
</dbReference>
<dbReference type="Gene3D" id="3.10.450.720">
    <property type="match status" value="1"/>
</dbReference>
<evidence type="ECO:0000256" key="3">
    <source>
        <dbReference type="ARBA" id="ARBA00022691"/>
    </source>
</evidence>
<dbReference type="InterPro" id="IPR049560">
    <property type="entry name" value="MeTrfase_RsmB-F_NOP2_cat"/>
</dbReference>
<gene>
    <name evidence="7" type="ORF">H9804_09435</name>
</gene>
<dbReference type="SUPFAM" id="SSF53335">
    <property type="entry name" value="S-adenosyl-L-methionine-dependent methyltransferases"/>
    <property type="match status" value="1"/>
</dbReference>
<dbReference type="AlphaFoldDB" id="A0A9D2KDL3"/>
<feature type="binding site" evidence="5">
    <location>
        <begin position="114"/>
        <end position="120"/>
    </location>
    <ligand>
        <name>S-adenosyl-L-methionine</name>
        <dbReference type="ChEBI" id="CHEBI:59789"/>
    </ligand>
</feature>
<evidence type="ECO:0000256" key="4">
    <source>
        <dbReference type="ARBA" id="ARBA00022884"/>
    </source>
</evidence>
<dbReference type="Gene3D" id="3.40.50.150">
    <property type="entry name" value="Vaccinia Virus protein VP39"/>
    <property type="match status" value="1"/>
</dbReference>
<dbReference type="InterPro" id="IPR001678">
    <property type="entry name" value="MeTrfase_RsmB-F_NOP2_dom"/>
</dbReference>
<feature type="binding site" evidence="5">
    <location>
        <position position="183"/>
    </location>
    <ligand>
        <name>S-adenosyl-L-methionine</name>
        <dbReference type="ChEBI" id="CHEBI:59789"/>
    </ligand>
</feature>
<name>A0A9D2KDL3_9BACT</name>
<reference evidence="7" key="2">
    <citation type="submission" date="2021-04" db="EMBL/GenBank/DDBJ databases">
        <authorList>
            <person name="Gilroy R."/>
        </authorList>
    </citation>
    <scope>NUCLEOTIDE SEQUENCE</scope>
    <source>
        <strain evidence="7">ChiW4-1371</strain>
    </source>
</reference>
<keyword evidence="2 5" id="KW-0808">Transferase</keyword>
<evidence type="ECO:0000259" key="6">
    <source>
        <dbReference type="PROSITE" id="PS51686"/>
    </source>
</evidence>
<dbReference type="PANTHER" id="PTHR22807:SF30">
    <property type="entry name" value="28S RRNA (CYTOSINE(4447)-C(5))-METHYLTRANSFERASE-RELATED"/>
    <property type="match status" value="1"/>
</dbReference>
<dbReference type="GO" id="GO:0008173">
    <property type="term" value="F:RNA methyltransferase activity"/>
    <property type="evidence" value="ECO:0007669"/>
    <property type="project" value="InterPro"/>
</dbReference>
<dbReference type="Pfam" id="PF13636">
    <property type="entry name" value="Methyltranf_PUA"/>
    <property type="match status" value="1"/>
</dbReference>
<comment type="similarity">
    <text evidence="5">Belongs to the class I-like SAM-binding methyltransferase superfamily. RsmB/NOP family.</text>
</comment>
<dbReference type="Proteomes" id="UP000824176">
    <property type="component" value="Unassembled WGS sequence"/>
</dbReference>
<organism evidence="7 8">
    <name type="scientific">Candidatus Mucispirillum faecigallinarum</name>
    <dbReference type="NCBI Taxonomy" id="2838699"/>
    <lineage>
        <taxon>Bacteria</taxon>
        <taxon>Pseudomonadati</taxon>
        <taxon>Deferribacterota</taxon>
        <taxon>Deferribacteres</taxon>
        <taxon>Deferribacterales</taxon>
        <taxon>Mucispirillaceae</taxon>
        <taxon>Mucispirillum</taxon>
    </lineage>
</organism>
<proteinExistence type="inferred from homology"/>
<evidence type="ECO:0000313" key="8">
    <source>
        <dbReference type="Proteomes" id="UP000824176"/>
    </source>
</evidence>
<dbReference type="InterPro" id="IPR029063">
    <property type="entry name" value="SAM-dependent_MTases_sf"/>
</dbReference>
<keyword evidence="4 5" id="KW-0694">RNA-binding</keyword>
<sequence>MENNWLERFRAEYKPLLKDKYDDFEYGLSCPKSRHIRVQASRNIDYLKELENICTLEKLHDYNNVYKIVDNSEKVVESISFQTGGIYIMNPSSTLPVDILMSYMGENPVMLDVSSAPGGKTCALSDMTGRNGVIVANEISSTRLKSLHFNLEKYGAYNVKTVSMDGRLLPNIFENSFDGILLDAPCSNENKIFRNKTVQAQWNKELVCKMADLQKQLIKAAFSCLKQGGVLVYSTCTLSLEENEYVIKYLLDEFDNAELLPLNKDYGRGLSGIDYIDENVARIMPDGDKIDGFFAAAVRKKGEFTPYNFIHTKLKNKEKDFFKKYYPGFSHSHIAVSEYDRRGYIETAPEIFKNIKFKRRGLNIYKDAGKVIEPACQSVWQWGSFVEDNMRYNISVEMAEKFLKGFDISCNDNYNNELLFFNNIPVGYTKKVGSVLKNKLDRYFLYGKNIEW</sequence>
<dbReference type="GO" id="GO:0003723">
    <property type="term" value="F:RNA binding"/>
    <property type="evidence" value="ECO:0007669"/>
    <property type="project" value="UniProtKB-UniRule"/>
</dbReference>
<evidence type="ECO:0000313" key="7">
    <source>
        <dbReference type="EMBL" id="HIZ90158.1"/>
    </source>
</evidence>
<feature type="active site" description="Nucleophile" evidence="5">
    <location>
        <position position="236"/>
    </location>
</feature>